<evidence type="ECO:0000313" key="2">
    <source>
        <dbReference type="EnsemblMetazoa" id="CLYHEMP015637.1"/>
    </source>
</evidence>
<dbReference type="Proteomes" id="UP000594262">
    <property type="component" value="Unplaced"/>
</dbReference>
<keyword evidence="1" id="KW-0732">Signal</keyword>
<accession>A0A7M5WZN3</accession>
<evidence type="ECO:0000256" key="1">
    <source>
        <dbReference type="SAM" id="SignalP"/>
    </source>
</evidence>
<feature type="signal peptide" evidence="1">
    <location>
        <begin position="1"/>
        <end position="24"/>
    </location>
</feature>
<evidence type="ECO:0000313" key="3">
    <source>
        <dbReference type="Proteomes" id="UP000594262"/>
    </source>
</evidence>
<protein>
    <submittedName>
        <fullName evidence="2">Uncharacterized protein</fullName>
    </submittedName>
</protein>
<dbReference type="AlphaFoldDB" id="A0A7M5WZN3"/>
<feature type="chain" id="PRO_5029587643" evidence="1">
    <location>
        <begin position="25"/>
        <end position="106"/>
    </location>
</feature>
<proteinExistence type="predicted"/>
<sequence length="106" mass="11247">MASTILIAAFAITLLLTNVTLVQACSATDGDMTIDLCVYDAGILGNCRPNNKYGYLPEGFVCVLEPNTINCNLECRGACGDLMHNLARDFPNGLPNTSLSSLKACT</sequence>
<keyword evidence="3" id="KW-1185">Reference proteome</keyword>
<reference evidence="2" key="1">
    <citation type="submission" date="2021-01" db="UniProtKB">
        <authorList>
            <consortium name="EnsemblMetazoa"/>
        </authorList>
    </citation>
    <scope>IDENTIFICATION</scope>
</reference>
<dbReference type="EnsemblMetazoa" id="CLYHEMT015637.1">
    <property type="protein sequence ID" value="CLYHEMP015637.1"/>
    <property type="gene ID" value="CLYHEMG015637"/>
</dbReference>
<organism evidence="2 3">
    <name type="scientific">Clytia hemisphaerica</name>
    <dbReference type="NCBI Taxonomy" id="252671"/>
    <lineage>
        <taxon>Eukaryota</taxon>
        <taxon>Metazoa</taxon>
        <taxon>Cnidaria</taxon>
        <taxon>Hydrozoa</taxon>
        <taxon>Hydroidolina</taxon>
        <taxon>Leptothecata</taxon>
        <taxon>Obeliida</taxon>
        <taxon>Clytiidae</taxon>
        <taxon>Clytia</taxon>
    </lineage>
</organism>
<name>A0A7M5WZN3_9CNID</name>